<feature type="transmembrane region" description="Helical" evidence="1">
    <location>
        <begin position="118"/>
        <end position="135"/>
    </location>
</feature>
<accession>A0AA48HE51</accession>
<evidence type="ECO:0000313" key="3">
    <source>
        <dbReference type="Proteomes" id="UP001333710"/>
    </source>
</evidence>
<name>A0AA48HE51_9ALTE</name>
<evidence type="ECO:0000313" key="2">
    <source>
        <dbReference type="EMBL" id="BDX05303.1"/>
    </source>
</evidence>
<dbReference type="AlphaFoldDB" id="A0AA48HE51"/>
<gene>
    <name evidence="2" type="ORF">MACH26_08240</name>
</gene>
<dbReference type="EMBL" id="AP027272">
    <property type="protein sequence ID" value="BDX05303.1"/>
    <property type="molecule type" value="Genomic_DNA"/>
</dbReference>
<dbReference type="RefSeq" id="WP_338291270.1">
    <property type="nucleotide sequence ID" value="NZ_AP027272.1"/>
</dbReference>
<keyword evidence="1" id="KW-0812">Transmembrane</keyword>
<keyword evidence="1" id="KW-1133">Transmembrane helix</keyword>
<evidence type="ECO:0000256" key="1">
    <source>
        <dbReference type="SAM" id="Phobius"/>
    </source>
</evidence>
<dbReference type="Proteomes" id="UP001333710">
    <property type="component" value="Chromosome"/>
</dbReference>
<keyword evidence="1" id="KW-0472">Membrane</keyword>
<feature type="transmembrane region" description="Helical" evidence="1">
    <location>
        <begin position="52"/>
        <end position="74"/>
    </location>
</feature>
<protein>
    <submittedName>
        <fullName evidence="2">Uncharacterized protein</fullName>
    </submittedName>
</protein>
<feature type="transmembrane region" description="Helical" evidence="1">
    <location>
        <begin position="86"/>
        <end position="106"/>
    </location>
</feature>
<proteinExistence type="predicted"/>
<keyword evidence="3" id="KW-1185">Reference proteome</keyword>
<organism evidence="2 3">
    <name type="scientific">Planctobacterium marinum</name>
    <dbReference type="NCBI Taxonomy" id="1631968"/>
    <lineage>
        <taxon>Bacteria</taxon>
        <taxon>Pseudomonadati</taxon>
        <taxon>Pseudomonadota</taxon>
        <taxon>Gammaproteobacteria</taxon>
        <taxon>Alteromonadales</taxon>
        <taxon>Alteromonadaceae</taxon>
        <taxon>Planctobacterium</taxon>
    </lineage>
</organism>
<reference evidence="2" key="1">
    <citation type="submission" date="2023-01" db="EMBL/GenBank/DDBJ databases">
        <title>Complete genome sequence of Planctobacterium marinum strain Dej080120_11.</title>
        <authorList>
            <person name="Ueki S."/>
            <person name="Maruyama F."/>
        </authorList>
    </citation>
    <scope>NUCLEOTIDE SEQUENCE</scope>
    <source>
        <strain evidence="2">Dej080120_11</strain>
    </source>
</reference>
<dbReference type="KEGG" id="pmaw:MACH26_08240"/>
<sequence>MKLTLHFLAACITTFILASVAHSQMVLAELANINVVITEADRFQMTLSDLAGLLPSYGAVIAISLLLAFSIKWLISSKIKQLPDSLYVLAGFLAIACALAAMHPILDITLIAGARTPFGLFLQALSGAIGGYVFMKLRQ</sequence>